<evidence type="ECO:0000256" key="8">
    <source>
        <dbReference type="ARBA" id="ARBA00023128"/>
    </source>
</evidence>
<keyword evidence="14" id="KW-1185">Reference proteome</keyword>
<keyword evidence="7 11" id="KW-0811">Translocation</keyword>
<dbReference type="SUPFAM" id="SSF144122">
    <property type="entry name" value="Tim10-like"/>
    <property type="match status" value="1"/>
</dbReference>
<protein>
    <recommendedName>
        <fullName evidence="11">Mitochondrial import inner membrane translocase subunit</fullName>
    </recommendedName>
</protein>
<evidence type="ECO:0000256" key="7">
    <source>
        <dbReference type="ARBA" id="ARBA00023010"/>
    </source>
</evidence>
<evidence type="ECO:0000259" key="12">
    <source>
        <dbReference type="Pfam" id="PF02953"/>
    </source>
</evidence>
<evidence type="ECO:0000256" key="2">
    <source>
        <dbReference type="ARBA" id="ARBA00022448"/>
    </source>
</evidence>
<keyword evidence="10 11" id="KW-1015">Disulfide bond</keyword>
<keyword evidence="6 11" id="KW-0653">Protein transport</keyword>
<dbReference type="GO" id="GO:0046872">
    <property type="term" value="F:metal ion binding"/>
    <property type="evidence" value="ECO:0007669"/>
    <property type="project" value="UniProtKB-KW"/>
</dbReference>
<reference evidence="13" key="1">
    <citation type="journal article" date="2021" name="Open Biol.">
        <title>Shared evolutionary footprints suggest mitochondrial oxidative damage underlies multiple complex I losses in fungi.</title>
        <authorList>
            <person name="Schikora-Tamarit M.A."/>
            <person name="Marcet-Houben M."/>
            <person name="Nosek J."/>
            <person name="Gabaldon T."/>
        </authorList>
    </citation>
    <scope>NUCLEOTIDE SEQUENCE</scope>
    <source>
        <strain evidence="13">CBS6075</strain>
    </source>
</reference>
<evidence type="ECO:0000256" key="1">
    <source>
        <dbReference type="ARBA" id="ARBA00006720"/>
    </source>
</evidence>
<dbReference type="RefSeq" id="XP_046059358.1">
    <property type="nucleotide sequence ID" value="XM_046206711.1"/>
</dbReference>
<keyword evidence="4 11" id="KW-0999">Mitochondrion inner membrane</keyword>
<name>A0A9P8T1L7_9ASCO</name>
<comment type="caution">
    <text evidence="13">The sequence shown here is derived from an EMBL/GenBank/DDBJ whole genome shotgun (WGS) entry which is preliminary data.</text>
</comment>
<dbReference type="Gene3D" id="1.10.287.810">
    <property type="entry name" value="Mitochondrial import inner membrane translocase subunit tim13 like domains"/>
    <property type="match status" value="1"/>
</dbReference>
<dbReference type="GeneID" id="70237482"/>
<dbReference type="Pfam" id="PF02953">
    <property type="entry name" value="zf-Tim10_DDP"/>
    <property type="match status" value="1"/>
</dbReference>
<dbReference type="AlphaFoldDB" id="A0A9P8T1L7"/>
<dbReference type="GO" id="GO:0015031">
    <property type="term" value="P:protein transport"/>
    <property type="evidence" value="ECO:0007669"/>
    <property type="project" value="UniProtKB-KW"/>
</dbReference>
<organism evidence="13 14">
    <name type="scientific">Ogataea philodendri</name>
    <dbReference type="NCBI Taxonomy" id="1378263"/>
    <lineage>
        <taxon>Eukaryota</taxon>
        <taxon>Fungi</taxon>
        <taxon>Dikarya</taxon>
        <taxon>Ascomycota</taxon>
        <taxon>Saccharomycotina</taxon>
        <taxon>Pichiomycetes</taxon>
        <taxon>Pichiales</taxon>
        <taxon>Pichiaceae</taxon>
        <taxon>Ogataea</taxon>
    </lineage>
</organism>
<dbReference type="GO" id="GO:0045039">
    <property type="term" value="P:protein insertion into mitochondrial inner membrane"/>
    <property type="evidence" value="ECO:0007669"/>
    <property type="project" value="UniProtKB-ARBA"/>
</dbReference>
<evidence type="ECO:0000256" key="11">
    <source>
        <dbReference type="RuleBase" id="RU367043"/>
    </source>
</evidence>
<keyword evidence="2 11" id="KW-0813">Transport</keyword>
<dbReference type="PANTHER" id="PTHR11038:SF18">
    <property type="entry name" value="MITOCHONDRIAL IMPORT INNER MEMBRANE TRANSLOCASE SUBUNIT TIM12"/>
    <property type="match status" value="1"/>
</dbReference>
<dbReference type="GO" id="GO:0005743">
    <property type="term" value="C:mitochondrial inner membrane"/>
    <property type="evidence" value="ECO:0007669"/>
    <property type="project" value="UniProtKB-SubCell"/>
</dbReference>
<dbReference type="InterPro" id="IPR035427">
    <property type="entry name" value="Tim10-like_dom_sf"/>
</dbReference>
<keyword evidence="8 11" id="KW-0496">Mitochondrion</keyword>
<comment type="domain">
    <text evidence="11">The twin CX3C motif contains 4 conserved Cys residues that form 2 disulfide bonds in the mitochondrial intermembrane space.</text>
</comment>
<evidence type="ECO:0000256" key="6">
    <source>
        <dbReference type="ARBA" id="ARBA00022927"/>
    </source>
</evidence>
<sequence>MSFFLNQPQLSGLDVDPQRMQLAEIHFEAMNSTLNTIKKQCMIKCVPDEYGEGELNKGESSCTDRCVVKFMQANRILGEYAQAVRFSERDLQHYEKIKQSLAKTS</sequence>
<comment type="subunit">
    <text evidence="11">Heterohexamer.</text>
</comment>
<feature type="domain" description="Tim10-like" evidence="12">
    <location>
        <begin position="21"/>
        <end position="82"/>
    </location>
</feature>
<keyword evidence="5" id="KW-0862">Zinc</keyword>
<dbReference type="EMBL" id="JAEUBE010000378">
    <property type="protein sequence ID" value="KAH3662269.1"/>
    <property type="molecule type" value="Genomic_DNA"/>
</dbReference>
<dbReference type="InterPro" id="IPR004217">
    <property type="entry name" value="Tim10-like"/>
</dbReference>
<dbReference type="OrthoDB" id="274922at2759"/>
<evidence type="ECO:0000256" key="4">
    <source>
        <dbReference type="ARBA" id="ARBA00022792"/>
    </source>
</evidence>
<keyword evidence="3" id="KW-0479">Metal-binding</keyword>
<evidence type="ECO:0000313" key="14">
    <source>
        <dbReference type="Proteomes" id="UP000769157"/>
    </source>
</evidence>
<keyword evidence="9" id="KW-0472">Membrane</keyword>
<dbReference type="Proteomes" id="UP000769157">
    <property type="component" value="Unassembled WGS sequence"/>
</dbReference>
<comment type="subcellular location">
    <subcellularLocation>
        <location evidence="11">Mitochondrion inner membrane</location>
        <topology evidence="11">Peripheral membrane protein</topology>
        <orientation evidence="11">Intermembrane side</orientation>
    </subcellularLocation>
</comment>
<accession>A0A9P8T1L7</accession>
<reference evidence="13" key="2">
    <citation type="submission" date="2021-01" db="EMBL/GenBank/DDBJ databases">
        <authorList>
            <person name="Schikora-Tamarit M.A."/>
        </authorList>
    </citation>
    <scope>NUCLEOTIDE SEQUENCE</scope>
    <source>
        <strain evidence="13">CBS6075</strain>
    </source>
</reference>
<evidence type="ECO:0000256" key="9">
    <source>
        <dbReference type="ARBA" id="ARBA00023136"/>
    </source>
</evidence>
<gene>
    <name evidence="13" type="ORF">OGAPHI_005518</name>
</gene>
<evidence type="ECO:0000256" key="3">
    <source>
        <dbReference type="ARBA" id="ARBA00022723"/>
    </source>
</evidence>
<evidence type="ECO:0000256" key="10">
    <source>
        <dbReference type="ARBA" id="ARBA00023157"/>
    </source>
</evidence>
<evidence type="ECO:0000256" key="5">
    <source>
        <dbReference type="ARBA" id="ARBA00022833"/>
    </source>
</evidence>
<comment type="similarity">
    <text evidence="1 11">Belongs to the small Tim family.</text>
</comment>
<keyword evidence="11" id="KW-0143">Chaperone</keyword>
<evidence type="ECO:0000313" key="13">
    <source>
        <dbReference type="EMBL" id="KAH3662269.1"/>
    </source>
</evidence>
<comment type="function">
    <text evidence="11">Mitochondrial intermembrane chaperone that participates in the import and insertion of some multi-pass transmembrane proteins into the mitochondrial inner membrane. Also required for the transfer of beta-barrel precursors from the TOM complex to the sorting and assembly machinery (SAM complex) of the outer membrane. Acts as a chaperone-like protein that protects the hydrophobic precursors from aggregation and guide them through the mitochondrial intermembrane space.</text>
</comment>
<proteinExistence type="inferred from homology"/>
<dbReference type="PANTHER" id="PTHR11038">
    <property type="entry name" value="MITOCHONDRIAL IMPORT INNER MEMBRANE TRANSLOCASE SUBUNIT TIM10"/>
    <property type="match status" value="1"/>
</dbReference>